<dbReference type="InterPro" id="IPR021408">
    <property type="entry name" value="DUF3046"/>
</dbReference>
<sequence length="63" mass="7224">MRISELRSRISDYFPDPATYSQDIVHAELGGITVNQAIVRGDEPDEIWKAVVRHNPEMPAKFR</sequence>
<protein>
    <submittedName>
        <fullName evidence="2">Unannotated protein</fullName>
    </submittedName>
</protein>
<accession>A0A6J6HBV3</accession>
<dbReference type="AlphaFoldDB" id="A0A6J6HBV3"/>
<name>A0A6J6HBV3_9ZZZZ</name>
<dbReference type="Pfam" id="PF11248">
    <property type="entry name" value="DUF3046"/>
    <property type="match status" value="1"/>
</dbReference>
<dbReference type="EMBL" id="CAEZSY010000112">
    <property type="protein sequence ID" value="CAB4558395.1"/>
    <property type="molecule type" value="Genomic_DNA"/>
</dbReference>
<reference evidence="2" key="1">
    <citation type="submission" date="2020-05" db="EMBL/GenBank/DDBJ databases">
        <authorList>
            <person name="Chiriac C."/>
            <person name="Salcher M."/>
            <person name="Ghai R."/>
            <person name="Kavagutti S V."/>
        </authorList>
    </citation>
    <scope>NUCLEOTIDE SEQUENCE</scope>
</reference>
<gene>
    <name evidence="1" type="ORF">UFOPK1509_00740</name>
    <name evidence="2" type="ORF">UFOPK1854_00517</name>
</gene>
<organism evidence="2">
    <name type="scientific">freshwater metagenome</name>
    <dbReference type="NCBI Taxonomy" id="449393"/>
    <lineage>
        <taxon>unclassified sequences</taxon>
        <taxon>metagenomes</taxon>
        <taxon>ecological metagenomes</taxon>
    </lineage>
</organism>
<evidence type="ECO:0000313" key="2">
    <source>
        <dbReference type="EMBL" id="CAB4610003.1"/>
    </source>
</evidence>
<evidence type="ECO:0000313" key="1">
    <source>
        <dbReference type="EMBL" id="CAB4558395.1"/>
    </source>
</evidence>
<proteinExistence type="predicted"/>
<dbReference type="EMBL" id="CAEZUT010000042">
    <property type="protein sequence ID" value="CAB4610003.1"/>
    <property type="molecule type" value="Genomic_DNA"/>
</dbReference>